<dbReference type="RefSeq" id="WP_274265765.1">
    <property type="nucleotide sequence ID" value="NZ_CP117880.1"/>
</dbReference>
<proteinExistence type="predicted"/>
<protein>
    <recommendedName>
        <fullName evidence="3">DUF4625 domain-containing protein</fullName>
    </recommendedName>
</protein>
<sequence>MVVHIGDANTRAFVGQPLALGIQANTFAVSERLTLAIVPNEAGGWFWTKLIALDTIERFPLVDTVNVPMDTKVGKYTMLVSRIADGRVIEKTMQEFEIRVDSTVPSSSVLDIGINKAGNDLHLASAITTAKGLKYLEVEIQGANVREKFHFEDPGFQGELQYNFHEHLQVEDYPAGLYTVELTVSDLQDRQVKTTASFTKE</sequence>
<keyword evidence="2" id="KW-1185">Reference proteome</keyword>
<name>A0ABY7WEJ2_9SPHI</name>
<evidence type="ECO:0000313" key="1">
    <source>
        <dbReference type="EMBL" id="WDF67029.1"/>
    </source>
</evidence>
<dbReference type="EMBL" id="CP117880">
    <property type="protein sequence ID" value="WDF67029.1"/>
    <property type="molecule type" value="Genomic_DNA"/>
</dbReference>
<reference evidence="1 2" key="1">
    <citation type="submission" date="2023-02" db="EMBL/GenBank/DDBJ databases">
        <title>Genome sequence of Sphingobacterium sp. KACC 22765.</title>
        <authorList>
            <person name="Kim S."/>
            <person name="Heo J."/>
            <person name="Kwon S.-W."/>
        </authorList>
    </citation>
    <scope>NUCLEOTIDE SEQUENCE [LARGE SCALE GENOMIC DNA]</scope>
    <source>
        <strain evidence="1 2">KACC 22765</strain>
    </source>
</reference>
<evidence type="ECO:0008006" key="3">
    <source>
        <dbReference type="Google" id="ProtNLM"/>
    </source>
</evidence>
<accession>A0ABY7WEJ2</accession>
<gene>
    <name evidence="1" type="ORF">PQ465_12005</name>
</gene>
<evidence type="ECO:0000313" key="2">
    <source>
        <dbReference type="Proteomes" id="UP001221558"/>
    </source>
</evidence>
<organism evidence="1 2">
    <name type="scientific">Sphingobacterium oryzagri</name>
    <dbReference type="NCBI Taxonomy" id="3025669"/>
    <lineage>
        <taxon>Bacteria</taxon>
        <taxon>Pseudomonadati</taxon>
        <taxon>Bacteroidota</taxon>
        <taxon>Sphingobacteriia</taxon>
        <taxon>Sphingobacteriales</taxon>
        <taxon>Sphingobacteriaceae</taxon>
        <taxon>Sphingobacterium</taxon>
    </lineage>
</organism>
<dbReference type="Proteomes" id="UP001221558">
    <property type="component" value="Chromosome"/>
</dbReference>